<dbReference type="Proteomes" id="UP001155144">
    <property type="component" value="Unassembled WGS sequence"/>
</dbReference>
<comment type="caution">
    <text evidence="1">The sequence shown here is derived from an EMBL/GenBank/DDBJ whole genome shotgun (WGS) entry which is preliminary data.</text>
</comment>
<dbReference type="AlphaFoldDB" id="A0A9X2V6P1"/>
<sequence>MSKYDKVTVHFTSETEPMVVEQVAEIAKSYFPGSYSLAVQIIGVPLDPAMGGSLLDLTLNLADPSEIDYLVLQEGKEERVVRVRDLFDE</sequence>
<accession>A0A9X2V6P1</accession>
<evidence type="ECO:0000313" key="2">
    <source>
        <dbReference type="Proteomes" id="UP001155144"/>
    </source>
</evidence>
<dbReference type="EMBL" id="JANUBL010000005">
    <property type="protein sequence ID" value="MCS4122265.1"/>
    <property type="molecule type" value="Genomic_DNA"/>
</dbReference>
<organism evidence="1 2">
    <name type="scientific">Salinibacter ruber</name>
    <dbReference type="NCBI Taxonomy" id="146919"/>
    <lineage>
        <taxon>Bacteria</taxon>
        <taxon>Pseudomonadati</taxon>
        <taxon>Rhodothermota</taxon>
        <taxon>Rhodothermia</taxon>
        <taxon>Rhodothermales</taxon>
        <taxon>Salinibacteraceae</taxon>
        <taxon>Salinibacter</taxon>
    </lineage>
</organism>
<dbReference type="RefSeq" id="WP_146031915.1">
    <property type="nucleotide sequence ID" value="NZ_CALTSD010000017.1"/>
</dbReference>
<evidence type="ECO:0000313" key="1">
    <source>
        <dbReference type="EMBL" id="MCS4122265.1"/>
    </source>
</evidence>
<gene>
    <name evidence="1" type="ORF">GGP45_002625</name>
</gene>
<proteinExistence type="predicted"/>
<protein>
    <submittedName>
        <fullName evidence="1">Uncharacterized protein</fullName>
    </submittedName>
</protein>
<name>A0A9X2V6P1_9BACT</name>
<reference evidence="1" key="1">
    <citation type="submission" date="2022-08" db="EMBL/GenBank/DDBJ databases">
        <title>Genomic Encyclopedia of Type Strains, Phase V (KMG-V): Genome sequencing to study the core and pangenomes of soil and plant-associated prokaryotes.</title>
        <authorList>
            <person name="Whitman W."/>
        </authorList>
    </citation>
    <scope>NUCLEOTIDE SEQUENCE</scope>
    <source>
        <strain evidence="1">SP3026</strain>
    </source>
</reference>